<evidence type="ECO:0000313" key="2">
    <source>
        <dbReference type="Proteomes" id="UP000325811"/>
    </source>
</evidence>
<name>A0A5Q4ZME3_9BURK</name>
<evidence type="ECO:0000313" key="1">
    <source>
        <dbReference type="EMBL" id="VVD33723.1"/>
    </source>
</evidence>
<organism evidence="1 2">
    <name type="scientific">Paraburkholderia dioscoreae</name>
    <dbReference type="NCBI Taxonomy" id="2604047"/>
    <lineage>
        <taxon>Bacteria</taxon>
        <taxon>Pseudomonadati</taxon>
        <taxon>Pseudomonadota</taxon>
        <taxon>Betaproteobacteria</taxon>
        <taxon>Burkholderiales</taxon>
        <taxon>Burkholderiaceae</taxon>
        <taxon>Paraburkholderia</taxon>
    </lineage>
</organism>
<dbReference type="AlphaFoldDB" id="A0A5Q4ZME3"/>
<reference evidence="1 2" key="1">
    <citation type="submission" date="2019-08" db="EMBL/GenBank/DDBJ databases">
        <authorList>
            <person name="Herpell B J."/>
        </authorList>
    </citation>
    <scope>NUCLEOTIDE SEQUENCE [LARGE SCALE GENOMIC DNA]</scope>
    <source>
        <strain evidence="2">Msb3</strain>
    </source>
</reference>
<dbReference type="KEGG" id="pdio:PDMSB3_2439.1"/>
<gene>
    <name evidence="1" type="ORF">PDMSB3_2439</name>
</gene>
<sequence>MDLCESLIAYSQTMEIIKPGILTYVYPSILSKSASMLSLTPMSCDCRLASLTRD</sequence>
<dbReference type="EMBL" id="LR699554">
    <property type="protein sequence ID" value="VVD33723.1"/>
    <property type="molecule type" value="Genomic_DNA"/>
</dbReference>
<keyword evidence="2" id="KW-1185">Reference proteome</keyword>
<protein>
    <submittedName>
        <fullName evidence="1">Uncharacterized protein</fullName>
    </submittedName>
</protein>
<dbReference type="Proteomes" id="UP000325811">
    <property type="component" value="Chromosome II"/>
</dbReference>
<accession>A0A5Q4ZME3</accession>
<proteinExistence type="predicted"/>